<feature type="region of interest" description="Disordered" evidence="1">
    <location>
        <begin position="30"/>
        <end position="88"/>
    </location>
</feature>
<dbReference type="EMBL" id="JABWDY010042068">
    <property type="protein sequence ID" value="KAF5176931.1"/>
    <property type="molecule type" value="Genomic_DNA"/>
</dbReference>
<organism evidence="2 3">
    <name type="scientific">Thalictrum thalictroides</name>
    <name type="common">Rue-anemone</name>
    <name type="synonym">Anemone thalictroides</name>
    <dbReference type="NCBI Taxonomy" id="46969"/>
    <lineage>
        <taxon>Eukaryota</taxon>
        <taxon>Viridiplantae</taxon>
        <taxon>Streptophyta</taxon>
        <taxon>Embryophyta</taxon>
        <taxon>Tracheophyta</taxon>
        <taxon>Spermatophyta</taxon>
        <taxon>Magnoliopsida</taxon>
        <taxon>Ranunculales</taxon>
        <taxon>Ranunculaceae</taxon>
        <taxon>Thalictroideae</taxon>
        <taxon>Thalictrum</taxon>
    </lineage>
</organism>
<accession>A0A7J6UWQ6</accession>
<keyword evidence="3" id="KW-1185">Reference proteome</keyword>
<dbReference type="AlphaFoldDB" id="A0A7J6UWQ6"/>
<sequence>MSIIPSPEVHAGCLTTEVAVNLATKKPAVPKMPVAPKKPTADQNMREVEAPALPPKKPPVPRRTLVDSNMSKAGGKTLGVRTRGIFKK</sequence>
<evidence type="ECO:0000256" key="1">
    <source>
        <dbReference type="SAM" id="MobiDB-lite"/>
    </source>
</evidence>
<name>A0A7J6UWQ6_THATH</name>
<comment type="caution">
    <text evidence="2">The sequence shown here is derived from an EMBL/GenBank/DDBJ whole genome shotgun (WGS) entry which is preliminary data.</text>
</comment>
<gene>
    <name evidence="2" type="ORF">FRX31_033481</name>
</gene>
<proteinExistence type="predicted"/>
<evidence type="ECO:0000313" key="2">
    <source>
        <dbReference type="EMBL" id="KAF5176931.1"/>
    </source>
</evidence>
<protein>
    <submittedName>
        <fullName evidence="2">Uncharacterized protein</fullName>
    </submittedName>
</protein>
<dbReference type="Proteomes" id="UP000554482">
    <property type="component" value="Unassembled WGS sequence"/>
</dbReference>
<evidence type="ECO:0000313" key="3">
    <source>
        <dbReference type="Proteomes" id="UP000554482"/>
    </source>
</evidence>
<reference evidence="2 3" key="1">
    <citation type="submission" date="2020-06" db="EMBL/GenBank/DDBJ databases">
        <title>Transcriptomic and genomic resources for Thalictrum thalictroides and T. hernandezii: Facilitating candidate gene discovery in an emerging model plant lineage.</title>
        <authorList>
            <person name="Arias T."/>
            <person name="Riano-Pachon D.M."/>
            <person name="Di Stilio V.S."/>
        </authorList>
    </citation>
    <scope>NUCLEOTIDE SEQUENCE [LARGE SCALE GENOMIC DNA]</scope>
    <source>
        <strain evidence="3">cv. WT478/WT964</strain>
        <tissue evidence="2">Leaves</tissue>
    </source>
</reference>